<dbReference type="InterPro" id="IPR037524">
    <property type="entry name" value="PA14/GLEYA"/>
</dbReference>
<dbReference type="PANTHER" id="PTHR42715:SF10">
    <property type="entry name" value="BETA-GLUCOSIDASE"/>
    <property type="match status" value="1"/>
</dbReference>
<dbReference type="PANTHER" id="PTHR42715">
    <property type="entry name" value="BETA-GLUCOSIDASE"/>
    <property type="match status" value="1"/>
</dbReference>
<dbReference type="Pfam" id="PF01915">
    <property type="entry name" value="Glyco_hydro_3_C"/>
    <property type="match status" value="1"/>
</dbReference>
<dbReference type="InterPro" id="IPR036881">
    <property type="entry name" value="Glyco_hydro_3_C_sf"/>
</dbReference>
<keyword evidence="6" id="KW-1185">Reference proteome</keyword>
<dbReference type="Pfam" id="PF00933">
    <property type="entry name" value="Glyco_hydro_3"/>
    <property type="match status" value="1"/>
</dbReference>
<dbReference type="Gene3D" id="3.40.50.1700">
    <property type="entry name" value="Glycoside hydrolase family 3 C-terminal domain"/>
    <property type="match status" value="2"/>
</dbReference>
<dbReference type="InterPro" id="IPR026891">
    <property type="entry name" value="Fn3-like"/>
</dbReference>
<reference evidence="5 6" key="1">
    <citation type="submission" date="2017-05" db="EMBL/GenBank/DDBJ databases">
        <authorList>
            <person name="Varghese N."/>
            <person name="Submissions S."/>
        </authorList>
    </citation>
    <scope>NUCLEOTIDE SEQUENCE [LARGE SCALE GENOMIC DNA]</scope>
    <source>
        <strain evidence="5 6">DSM 21342</strain>
    </source>
</reference>
<keyword evidence="3" id="KW-0732">Signal</keyword>
<dbReference type="Gene3D" id="3.20.20.300">
    <property type="entry name" value="Glycoside hydrolase, family 3, N-terminal domain"/>
    <property type="match status" value="1"/>
</dbReference>
<dbReference type="InterPro" id="IPR013783">
    <property type="entry name" value="Ig-like_fold"/>
</dbReference>
<dbReference type="PROSITE" id="PS51820">
    <property type="entry name" value="PA14"/>
    <property type="match status" value="1"/>
</dbReference>
<dbReference type="EMBL" id="FXSZ01000002">
    <property type="protein sequence ID" value="SMO47224.1"/>
    <property type="molecule type" value="Genomic_DNA"/>
</dbReference>
<dbReference type="RefSeq" id="WP_142601775.1">
    <property type="nucleotide sequence ID" value="NZ_FXSZ01000002.1"/>
</dbReference>
<dbReference type="Gene3D" id="2.60.40.10">
    <property type="entry name" value="Immunoglobulins"/>
    <property type="match status" value="1"/>
</dbReference>
<evidence type="ECO:0000256" key="1">
    <source>
        <dbReference type="ARBA" id="ARBA00005336"/>
    </source>
</evidence>
<protein>
    <submittedName>
        <fullName evidence="5">Beta-glucosidase</fullName>
    </submittedName>
</protein>
<dbReference type="Proteomes" id="UP000315971">
    <property type="component" value="Unassembled WGS sequence"/>
</dbReference>
<dbReference type="InterPro" id="IPR002772">
    <property type="entry name" value="Glyco_hydro_3_C"/>
</dbReference>
<accession>A0A521BJB1</accession>
<dbReference type="GO" id="GO:0008422">
    <property type="term" value="F:beta-glucosidase activity"/>
    <property type="evidence" value="ECO:0007669"/>
    <property type="project" value="UniProtKB-ARBA"/>
</dbReference>
<dbReference type="AlphaFoldDB" id="A0A521BJB1"/>
<evidence type="ECO:0000256" key="3">
    <source>
        <dbReference type="SAM" id="SignalP"/>
    </source>
</evidence>
<evidence type="ECO:0000313" key="5">
    <source>
        <dbReference type="EMBL" id="SMO47224.1"/>
    </source>
</evidence>
<dbReference type="InterPro" id="IPR036962">
    <property type="entry name" value="Glyco_hydro_3_N_sf"/>
</dbReference>
<dbReference type="SUPFAM" id="SSF52279">
    <property type="entry name" value="Beta-D-glucan exohydrolase, C-terminal domain"/>
    <property type="match status" value="1"/>
</dbReference>
<dbReference type="OrthoDB" id="9758670at2"/>
<evidence type="ECO:0000256" key="2">
    <source>
        <dbReference type="ARBA" id="ARBA00022801"/>
    </source>
</evidence>
<feature type="signal peptide" evidence="3">
    <location>
        <begin position="1"/>
        <end position="24"/>
    </location>
</feature>
<proteinExistence type="inferred from homology"/>
<evidence type="ECO:0000313" key="6">
    <source>
        <dbReference type="Proteomes" id="UP000315971"/>
    </source>
</evidence>
<dbReference type="Pfam" id="PF07691">
    <property type="entry name" value="PA14"/>
    <property type="match status" value="1"/>
</dbReference>
<dbReference type="InterPro" id="IPR017853">
    <property type="entry name" value="GH"/>
</dbReference>
<name>A0A521BJB1_9SPHI</name>
<comment type="similarity">
    <text evidence="1">Belongs to the glycosyl hydrolase 3 family.</text>
</comment>
<sequence>MIEKKRFFILILFTFLSFSAFSQAKLPYKNPKLSIDERVKDLLSRMNTEEKFWQLFMIPGDLEEGKEKYQKGIFGFQVSTKGNTDAAGQLLSYSSSATALETARKINAIQNYFVEETRLGIPIIAFDETLHGLVRDGATAFPQSIGLSAMWDTSLMRRVAEAIARETKSRGIRQILSPVVNIASDVRWGRVEETYGEDPYLSSEMGVAFVSPFEKMDVVTTPKHFLANSGDGGRDSYPIDFDERLLEEIYLPPFKACFERGGSRSVMTSYNSLNGSPCTANDWLLNKKLKQELNFKGFVISDASAVGGANVLHFTANDYPDASAKAINNGLDVIFQTDYEHYKLFIPPFLDGRIDQKTMDEAVKRVLTIKFQLGLFEHPYVNENEVNKWNGNPAHKTLAKEAALKSIVLLKNDNNVLPLQKSIHSLALIGTDAVEARLGGYSGPGNGKISILDGIKNKLNKTSNVLYSPGCGRQSDEWVTVPSANLSVSANGKTENGLLGEYFNNIALNGKPVVTRVDKKMNFRWTLYSPHPDINYDFYSVKWTGKLKAPATGKFKIGLDGNDGYRLYLNGKLIIDNWKSQTYSTLLTDYYFEKDKEYDIRVEFFESSGSAWFKLIWNIGVPNDWQQKIDDAVATAQKSDVAVVVTGIEEGESLDRAYLNLPGYQEEMINRIAATGKPVVVVLIGGSAITMTKWINNVSSVVDAWYPGEEGGNALADVLFGDYNPAGRLPITFPIAEGQLPLVYNHKPTGRTDDYVNLTGQPLFPFGFGLSYTKFAYSNLRFDKQHFSKNESTVVYCTIKNIGTREGDEVVQLYIRDLVSSVARPLKELKGFQRIHLKPGETKEVTFTITPDLLKMLNEQMQWVVEPGEFRIMIGASSKDIRVRDIVTVDK</sequence>
<keyword evidence="2" id="KW-0378">Hydrolase</keyword>
<dbReference type="SUPFAM" id="SSF51445">
    <property type="entry name" value="(Trans)glycosidases"/>
    <property type="match status" value="1"/>
</dbReference>
<feature type="chain" id="PRO_5021888021" evidence="3">
    <location>
        <begin position="25"/>
        <end position="891"/>
    </location>
</feature>
<dbReference type="InterPro" id="IPR011658">
    <property type="entry name" value="PA14_dom"/>
</dbReference>
<dbReference type="GO" id="GO:0005975">
    <property type="term" value="P:carbohydrate metabolic process"/>
    <property type="evidence" value="ECO:0007669"/>
    <property type="project" value="InterPro"/>
</dbReference>
<dbReference type="Pfam" id="PF14310">
    <property type="entry name" value="Fn3-like"/>
    <property type="match status" value="1"/>
</dbReference>
<dbReference type="InterPro" id="IPR050288">
    <property type="entry name" value="Cellulose_deg_GH3"/>
</dbReference>
<organism evidence="5 6">
    <name type="scientific">Solitalea koreensis</name>
    <dbReference type="NCBI Taxonomy" id="543615"/>
    <lineage>
        <taxon>Bacteria</taxon>
        <taxon>Pseudomonadati</taxon>
        <taxon>Bacteroidota</taxon>
        <taxon>Sphingobacteriia</taxon>
        <taxon>Sphingobacteriales</taxon>
        <taxon>Sphingobacteriaceae</taxon>
        <taxon>Solitalea</taxon>
    </lineage>
</organism>
<evidence type="ECO:0000259" key="4">
    <source>
        <dbReference type="PROSITE" id="PS51820"/>
    </source>
</evidence>
<dbReference type="FunFam" id="2.60.40.10:FF:000495">
    <property type="entry name" value="Periplasmic beta-glucosidase"/>
    <property type="match status" value="1"/>
</dbReference>
<dbReference type="PRINTS" id="PR00133">
    <property type="entry name" value="GLHYDRLASE3"/>
</dbReference>
<dbReference type="SMART" id="SM01217">
    <property type="entry name" value="Fn3_like"/>
    <property type="match status" value="1"/>
</dbReference>
<dbReference type="InterPro" id="IPR001764">
    <property type="entry name" value="Glyco_hydro_3_N"/>
</dbReference>
<dbReference type="SMART" id="SM00758">
    <property type="entry name" value="PA14"/>
    <property type="match status" value="1"/>
</dbReference>
<gene>
    <name evidence="5" type="ORF">SAMN06265350_102243</name>
</gene>
<feature type="domain" description="PA14" evidence="4">
    <location>
        <begin position="493"/>
        <end position="633"/>
    </location>
</feature>